<dbReference type="PANTHER" id="PTHR12773:SF0">
    <property type="entry name" value="MULTIFUNCTIONAL METHYLTRANSFERASE SUBUNIT TRM112-LIKE PROTEIN"/>
    <property type="match status" value="1"/>
</dbReference>
<dbReference type="GO" id="GO:0030488">
    <property type="term" value="P:tRNA methylation"/>
    <property type="evidence" value="ECO:0007669"/>
    <property type="project" value="TreeGrafter"/>
</dbReference>
<gene>
    <name evidence="1" type="ORF">THAOC_29392</name>
</gene>
<accession>K0RCH1</accession>
<dbReference type="Proteomes" id="UP000266841">
    <property type="component" value="Unassembled WGS sequence"/>
</dbReference>
<evidence type="ECO:0000313" key="1">
    <source>
        <dbReference type="EMBL" id="EJK51433.1"/>
    </source>
</evidence>
<evidence type="ECO:0008006" key="3">
    <source>
        <dbReference type="Google" id="ProtNLM"/>
    </source>
</evidence>
<dbReference type="PANTHER" id="PTHR12773">
    <property type="entry name" value="UPF0315 PROTEIN-RELATED"/>
    <property type="match status" value="1"/>
</dbReference>
<dbReference type="OrthoDB" id="2187549at2759"/>
<dbReference type="eggNOG" id="KOG1088">
    <property type="taxonomic scope" value="Eukaryota"/>
</dbReference>
<dbReference type="InterPro" id="IPR039127">
    <property type="entry name" value="Trm112"/>
</dbReference>
<dbReference type="EMBL" id="AGNL01041644">
    <property type="protein sequence ID" value="EJK51433.1"/>
    <property type="molecule type" value="Genomic_DNA"/>
</dbReference>
<reference evidence="1 2" key="1">
    <citation type="journal article" date="2012" name="Genome Biol.">
        <title>Genome and low-iron response of an oceanic diatom adapted to chronic iron limitation.</title>
        <authorList>
            <person name="Lommer M."/>
            <person name="Specht M."/>
            <person name="Roy A.S."/>
            <person name="Kraemer L."/>
            <person name="Andreson R."/>
            <person name="Gutowska M.A."/>
            <person name="Wolf J."/>
            <person name="Bergner S.V."/>
            <person name="Schilhabel M.B."/>
            <person name="Klostermeier U.C."/>
            <person name="Beiko R.G."/>
            <person name="Rosenstiel P."/>
            <person name="Hippler M."/>
            <person name="Laroche J."/>
        </authorList>
    </citation>
    <scope>NUCLEOTIDE SEQUENCE [LARGE SCALE GENOMIC DNA]</scope>
    <source>
        <strain evidence="1 2">CCMP1005</strain>
    </source>
</reference>
<sequence length="132" mass="14552">MRLLTHNVMRNNTAAASAGSSLRITATEVRVDESTTDDDAEGQRREVEFAKHTLPILDWERLVEGARAMGLETLPPAVSPELANDAGFLRALYGVLMNVRLINGMLTCSETGREFPVTDGIVNFMLEENECE</sequence>
<proteinExistence type="predicted"/>
<dbReference type="GO" id="GO:0046982">
    <property type="term" value="F:protein heterodimerization activity"/>
    <property type="evidence" value="ECO:0007669"/>
    <property type="project" value="InterPro"/>
</dbReference>
<comment type="caution">
    <text evidence="1">The sequence shown here is derived from an EMBL/GenBank/DDBJ whole genome shotgun (WGS) entry which is preliminary data.</text>
</comment>
<keyword evidence="2" id="KW-1185">Reference proteome</keyword>
<evidence type="ECO:0000313" key="2">
    <source>
        <dbReference type="Proteomes" id="UP000266841"/>
    </source>
</evidence>
<dbReference type="AlphaFoldDB" id="K0RCH1"/>
<protein>
    <recommendedName>
        <fullName evidence="3">Trm112p-like protein</fullName>
    </recommendedName>
</protein>
<dbReference type="GO" id="GO:0070476">
    <property type="term" value="P:rRNA (guanine-N7)-methylation"/>
    <property type="evidence" value="ECO:0007669"/>
    <property type="project" value="TreeGrafter"/>
</dbReference>
<organism evidence="1 2">
    <name type="scientific">Thalassiosira oceanica</name>
    <name type="common">Marine diatom</name>
    <dbReference type="NCBI Taxonomy" id="159749"/>
    <lineage>
        <taxon>Eukaryota</taxon>
        <taxon>Sar</taxon>
        <taxon>Stramenopiles</taxon>
        <taxon>Ochrophyta</taxon>
        <taxon>Bacillariophyta</taxon>
        <taxon>Coscinodiscophyceae</taxon>
        <taxon>Thalassiosirophycidae</taxon>
        <taxon>Thalassiosirales</taxon>
        <taxon>Thalassiosiraceae</taxon>
        <taxon>Thalassiosira</taxon>
    </lineage>
</organism>
<name>K0RCH1_THAOC</name>
<dbReference type="OMA" id="NMLTSKC"/>
<dbReference type="Gene3D" id="2.20.25.10">
    <property type="match status" value="1"/>
</dbReference>